<dbReference type="Gene3D" id="3.30.420.280">
    <property type="match status" value="1"/>
</dbReference>
<dbReference type="Pfam" id="PF04466">
    <property type="entry name" value="Terminase_3"/>
    <property type="match status" value="1"/>
</dbReference>
<dbReference type="InterPro" id="IPR027417">
    <property type="entry name" value="P-loop_NTPase"/>
</dbReference>
<comment type="caution">
    <text evidence="2">The sequence shown here is derived from an EMBL/GenBank/DDBJ whole genome shotgun (WGS) entry which is preliminary data.</text>
</comment>
<dbReference type="AlphaFoldDB" id="A0A0P9DPY3"/>
<proteinExistence type="predicted"/>
<name>A0A0P9DPY3_9CHLR</name>
<dbReference type="InterPro" id="IPR035412">
    <property type="entry name" value="Terminase_L_N"/>
</dbReference>
<dbReference type="PANTHER" id="PTHR39184">
    <property type="match status" value="1"/>
</dbReference>
<evidence type="ECO:0000313" key="2">
    <source>
        <dbReference type="EMBL" id="KPV52208.1"/>
    </source>
</evidence>
<evidence type="ECO:0000259" key="1">
    <source>
        <dbReference type="Pfam" id="PF04466"/>
    </source>
</evidence>
<dbReference type="EMBL" id="LJCR01000623">
    <property type="protein sequence ID" value="KPV52208.1"/>
    <property type="molecule type" value="Genomic_DNA"/>
</dbReference>
<reference evidence="2 3" key="1">
    <citation type="submission" date="2015-09" db="EMBL/GenBank/DDBJ databases">
        <title>Draft genome sequence of Kouleothrix aurantiaca JCM 19913.</title>
        <authorList>
            <person name="Hemp J."/>
        </authorList>
    </citation>
    <scope>NUCLEOTIDE SEQUENCE [LARGE SCALE GENOMIC DNA]</scope>
    <source>
        <strain evidence="2 3">COM-B</strain>
    </source>
</reference>
<organism evidence="2 3">
    <name type="scientific">Kouleothrix aurantiaca</name>
    <dbReference type="NCBI Taxonomy" id="186479"/>
    <lineage>
        <taxon>Bacteria</taxon>
        <taxon>Bacillati</taxon>
        <taxon>Chloroflexota</taxon>
        <taxon>Chloroflexia</taxon>
        <taxon>Chloroflexales</taxon>
        <taxon>Roseiflexineae</taxon>
        <taxon>Roseiflexaceae</taxon>
        <taxon>Kouleothrix</taxon>
    </lineage>
</organism>
<dbReference type="Gene3D" id="3.40.50.300">
    <property type="entry name" value="P-loop containing nucleotide triphosphate hydrolases"/>
    <property type="match status" value="1"/>
</dbReference>
<dbReference type="Proteomes" id="UP000050509">
    <property type="component" value="Unassembled WGS sequence"/>
</dbReference>
<accession>A0A0P9DPY3</accession>
<evidence type="ECO:0000313" key="3">
    <source>
        <dbReference type="Proteomes" id="UP000050509"/>
    </source>
</evidence>
<dbReference type="PANTHER" id="PTHR39184:SF1">
    <property type="entry name" value="PBSX PHAGE TERMINASE LARGE SUBUNIT"/>
    <property type="match status" value="1"/>
</dbReference>
<feature type="domain" description="Phage terminase large subunit N-terminal" evidence="1">
    <location>
        <begin position="33"/>
        <end position="213"/>
    </location>
</feature>
<dbReference type="InterPro" id="IPR052380">
    <property type="entry name" value="Viral_DNA_packaging_terminase"/>
</dbReference>
<protein>
    <recommendedName>
        <fullName evidence="1">Phage terminase large subunit N-terminal domain-containing protein</fullName>
    </recommendedName>
</protein>
<sequence>MTPTPLTGRPARLAPFAPLPWQVAPWRDRAPIVLLTGAAGGGKSRLAAEKVHAYCLKYGNATALVARKIQLSMSGGTILFFRRKIIGADPRVRWIDSPKFRFEYDNGSILQFIGLSDENARENLKSIGQDGAVDIALMEEGSQFEEADLHAMIARMRGKAAPWRQILIPTNPDAPTHWIKRRLIDGGEASVHFSTAADNFHNPADYQQWLSTLSGVDYQRLVEGKWVQASGLVYDTWSDGPPDGNVTEAADYLPGAGALIWGVDDGYSGQLDQKTGLYTAQSHPRVIGLYQLRGDGTLCRFAESYAVGMLSEDHIAAVQALPYPAPEYAVVDKSAAELKGRLHQADIYTRNSPSDVAESIKEMRRALAKDANGRRRLLVHPRCRLFRAEMASYRYDLTGKPIKEHDHGPDECRYIVWAHRYD</sequence>
<keyword evidence="3" id="KW-1185">Reference proteome</keyword>
<gene>
    <name evidence="2" type="ORF">SE17_16865</name>
</gene>